<name>A0A4Y2BZH3_ARAVE</name>
<sequence length="123" mass="14267">MKPNSHCEKTLRPNVLSHKGKTFSPTPFSYGTWLHKWSPLYHPCLEGSSNAGIPLPRCYEAKGLESLLGLLRDWNISHQQIIKFTFPSPTGRIMFPSIFPIFCSHQQKHFTSIEIDRFYNEFK</sequence>
<dbReference type="AlphaFoldDB" id="A0A4Y2BZH3"/>
<gene>
    <name evidence="1" type="ORF">AVEN_84984_1</name>
</gene>
<dbReference type="Proteomes" id="UP000499080">
    <property type="component" value="Unassembled WGS sequence"/>
</dbReference>
<evidence type="ECO:0000313" key="2">
    <source>
        <dbReference type="Proteomes" id="UP000499080"/>
    </source>
</evidence>
<dbReference type="EMBL" id="BGPR01000128">
    <property type="protein sequence ID" value="GBL97293.1"/>
    <property type="molecule type" value="Genomic_DNA"/>
</dbReference>
<organism evidence="1 2">
    <name type="scientific">Araneus ventricosus</name>
    <name type="common">Orbweaver spider</name>
    <name type="synonym">Epeira ventricosa</name>
    <dbReference type="NCBI Taxonomy" id="182803"/>
    <lineage>
        <taxon>Eukaryota</taxon>
        <taxon>Metazoa</taxon>
        <taxon>Ecdysozoa</taxon>
        <taxon>Arthropoda</taxon>
        <taxon>Chelicerata</taxon>
        <taxon>Arachnida</taxon>
        <taxon>Araneae</taxon>
        <taxon>Araneomorphae</taxon>
        <taxon>Entelegynae</taxon>
        <taxon>Araneoidea</taxon>
        <taxon>Araneidae</taxon>
        <taxon>Araneus</taxon>
    </lineage>
</organism>
<reference evidence="1 2" key="1">
    <citation type="journal article" date="2019" name="Sci. Rep.">
        <title>Orb-weaving spider Araneus ventricosus genome elucidates the spidroin gene catalogue.</title>
        <authorList>
            <person name="Kono N."/>
            <person name="Nakamura H."/>
            <person name="Ohtoshi R."/>
            <person name="Moran D.A.P."/>
            <person name="Shinohara A."/>
            <person name="Yoshida Y."/>
            <person name="Fujiwara M."/>
            <person name="Mori M."/>
            <person name="Tomita M."/>
            <person name="Arakawa K."/>
        </authorList>
    </citation>
    <scope>NUCLEOTIDE SEQUENCE [LARGE SCALE GENOMIC DNA]</scope>
</reference>
<proteinExistence type="predicted"/>
<protein>
    <submittedName>
        <fullName evidence="1">Uncharacterized protein</fullName>
    </submittedName>
</protein>
<keyword evidence="2" id="KW-1185">Reference proteome</keyword>
<accession>A0A4Y2BZH3</accession>
<evidence type="ECO:0000313" key="1">
    <source>
        <dbReference type="EMBL" id="GBL97293.1"/>
    </source>
</evidence>
<comment type="caution">
    <text evidence="1">The sequence shown here is derived from an EMBL/GenBank/DDBJ whole genome shotgun (WGS) entry which is preliminary data.</text>
</comment>